<evidence type="ECO:0000259" key="5">
    <source>
        <dbReference type="PROSITE" id="PS50931"/>
    </source>
</evidence>
<evidence type="ECO:0000313" key="6">
    <source>
        <dbReference type="EMBL" id="QTP54753.1"/>
    </source>
</evidence>
<accession>A0ABX7W3I0</accession>
<reference evidence="6 7" key="1">
    <citation type="journal article" date="2021" name="Front. Microbiol.">
        <title>Aerobic Denitrification and Heterotrophic Sulfur Oxidation in the Genus Halomonas Revealed by Six Novel Species Characterizations and Genome-Based Analysis.</title>
        <authorList>
            <person name="Wang L."/>
            <person name="Shao Z."/>
        </authorList>
    </citation>
    <scope>NUCLEOTIDE SEQUENCE [LARGE SCALE GENOMIC DNA]</scope>
    <source>
        <strain evidence="6 7">MCCC 1A11059</strain>
    </source>
</reference>
<dbReference type="Pfam" id="PF03466">
    <property type="entry name" value="LysR_substrate"/>
    <property type="match status" value="1"/>
</dbReference>
<keyword evidence="3" id="KW-0238">DNA-binding</keyword>
<protein>
    <submittedName>
        <fullName evidence="6">LysR family transcriptional regulator</fullName>
    </submittedName>
</protein>
<comment type="similarity">
    <text evidence="1">Belongs to the LysR transcriptional regulatory family.</text>
</comment>
<dbReference type="RefSeq" id="WP_209538975.1">
    <property type="nucleotide sequence ID" value="NZ_CP053381.1"/>
</dbReference>
<evidence type="ECO:0000256" key="4">
    <source>
        <dbReference type="ARBA" id="ARBA00023163"/>
    </source>
</evidence>
<keyword evidence="2" id="KW-0805">Transcription regulation</keyword>
<dbReference type="InterPro" id="IPR005119">
    <property type="entry name" value="LysR_subst-bd"/>
</dbReference>
<dbReference type="PANTHER" id="PTHR30537:SF26">
    <property type="entry name" value="GLYCINE CLEAVAGE SYSTEM TRANSCRIPTIONAL ACTIVATOR"/>
    <property type="match status" value="1"/>
</dbReference>
<keyword evidence="7" id="KW-1185">Reference proteome</keyword>
<gene>
    <name evidence="6" type="ORF">HNO51_08705</name>
</gene>
<dbReference type="PANTHER" id="PTHR30537">
    <property type="entry name" value="HTH-TYPE TRANSCRIPTIONAL REGULATOR"/>
    <property type="match status" value="1"/>
</dbReference>
<dbReference type="Proteomes" id="UP000671868">
    <property type="component" value="Chromosome"/>
</dbReference>
<organism evidence="6 7">
    <name type="scientific">Billgrantia sulfidoxydans</name>
    <dbReference type="NCBI Taxonomy" id="2733484"/>
    <lineage>
        <taxon>Bacteria</taxon>
        <taxon>Pseudomonadati</taxon>
        <taxon>Pseudomonadota</taxon>
        <taxon>Gammaproteobacteria</taxon>
        <taxon>Oceanospirillales</taxon>
        <taxon>Halomonadaceae</taxon>
        <taxon>Billgrantia</taxon>
    </lineage>
</organism>
<dbReference type="SUPFAM" id="SSF46785">
    <property type="entry name" value="Winged helix' DNA-binding domain"/>
    <property type="match status" value="1"/>
</dbReference>
<evidence type="ECO:0000313" key="7">
    <source>
        <dbReference type="Proteomes" id="UP000671868"/>
    </source>
</evidence>
<evidence type="ECO:0000256" key="3">
    <source>
        <dbReference type="ARBA" id="ARBA00023125"/>
    </source>
</evidence>
<dbReference type="PROSITE" id="PS50931">
    <property type="entry name" value="HTH_LYSR"/>
    <property type="match status" value="1"/>
</dbReference>
<dbReference type="InterPro" id="IPR000847">
    <property type="entry name" value="LysR_HTH_N"/>
</dbReference>
<dbReference type="Gene3D" id="3.40.190.10">
    <property type="entry name" value="Periplasmic binding protein-like II"/>
    <property type="match status" value="2"/>
</dbReference>
<dbReference type="Pfam" id="PF00126">
    <property type="entry name" value="HTH_1"/>
    <property type="match status" value="1"/>
</dbReference>
<dbReference type="InterPro" id="IPR036388">
    <property type="entry name" value="WH-like_DNA-bd_sf"/>
</dbReference>
<keyword evidence="4" id="KW-0804">Transcription</keyword>
<feature type="domain" description="HTH lysR-type" evidence="5">
    <location>
        <begin position="4"/>
        <end position="61"/>
    </location>
</feature>
<evidence type="ECO:0000256" key="1">
    <source>
        <dbReference type="ARBA" id="ARBA00009437"/>
    </source>
</evidence>
<dbReference type="InterPro" id="IPR036390">
    <property type="entry name" value="WH_DNA-bd_sf"/>
</dbReference>
<name>A0ABX7W3I0_9GAMM</name>
<dbReference type="PRINTS" id="PR00039">
    <property type="entry name" value="HTHLYSR"/>
</dbReference>
<proteinExistence type="inferred from homology"/>
<dbReference type="SUPFAM" id="SSF53850">
    <property type="entry name" value="Periplasmic binding protein-like II"/>
    <property type="match status" value="1"/>
</dbReference>
<sequence>MQNLQLNWLKTFEAVGRHLSFSQAAQELNMSQSAVSQQIKLLENKLGRRLFERRTRAIQLTVAGRAYLGVVREGLGHIEKGLNSIFDSEAQGTLELSVNNTFAQFWLAPRLERFAKLYPHITVRIYGMNWEAESPPSSAELEIRYGSGNWPSYQAKCLLSREIRPYCSLTLANHLRDTGNLLELPLIDVLGTPNGWKDWLTRHLPESTESGQLFYVDSYTIAASLAIENVGVCLLNDELVQGSYLHKFLMSPFREGMECQASYFLIKLHERPLSGVAQAFHDWLLKELG</sequence>
<dbReference type="Gene3D" id="1.10.10.10">
    <property type="entry name" value="Winged helix-like DNA-binding domain superfamily/Winged helix DNA-binding domain"/>
    <property type="match status" value="1"/>
</dbReference>
<dbReference type="InterPro" id="IPR058163">
    <property type="entry name" value="LysR-type_TF_proteobact-type"/>
</dbReference>
<evidence type="ECO:0000256" key="2">
    <source>
        <dbReference type="ARBA" id="ARBA00023015"/>
    </source>
</evidence>
<dbReference type="EMBL" id="CP053381">
    <property type="protein sequence ID" value="QTP54753.1"/>
    <property type="molecule type" value="Genomic_DNA"/>
</dbReference>